<sequence length="300" mass="33506">MNTPTHLKKGDKIAILCPAGYIKEDLTPAFDILRSWGLELEIYPSTYSQWNQFAGDDELRTKDLQHALDATDIKAIIAGRGGYGSVRLIDRLDFSTFKKKPKWFVGFSDITVIHSHIQKQLKTASIHGQMVKSFLDASPKSLATLKAALFGENKDLQYTFSSFAHREGQARGILTGGNLAILHSILSSDSDVDYDGKILFIEDVGESYYNVDRMLWALKRAKKLSKLKGLIVGGFTGMKDSDPSFGQTVEEIIMDKVQEYDYPIAFGCPAGHIEDNRALVFGEEIELHVTAENVFITYIK</sequence>
<gene>
    <name evidence="8" type="ORF">JKG61_19230</name>
</gene>
<dbReference type="InterPro" id="IPR040921">
    <property type="entry name" value="Peptidase_S66C"/>
</dbReference>
<accession>A0ABS1R854</accession>
<evidence type="ECO:0000256" key="1">
    <source>
        <dbReference type="ARBA" id="ARBA00010233"/>
    </source>
</evidence>
<dbReference type="Gene3D" id="3.50.30.60">
    <property type="entry name" value="LD-carboxypeptidase A C-terminal domain-like"/>
    <property type="match status" value="1"/>
</dbReference>
<keyword evidence="5" id="KW-0720">Serine protease</keyword>
<evidence type="ECO:0000256" key="4">
    <source>
        <dbReference type="ARBA" id="ARBA00022801"/>
    </source>
</evidence>
<dbReference type="CDD" id="cd07025">
    <property type="entry name" value="Peptidase_S66"/>
    <property type="match status" value="1"/>
</dbReference>
<dbReference type="InterPro" id="IPR027478">
    <property type="entry name" value="LdcA_N"/>
</dbReference>
<feature type="domain" description="LD-carboxypeptidase N-terminal" evidence="6">
    <location>
        <begin position="13"/>
        <end position="128"/>
    </location>
</feature>
<dbReference type="InterPro" id="IPR040449">
    <property type="entry name" value="Peptidase_S66_N"/>
</dbReference>
<protein>
    <submittedName>
        <fullName evidence="8">LD-carboxypeptidase</fullName>
    </submittedName>
</protein>
<evidence type="ECO:0000313" key="9">
    <source>
        <dbReference type="Proteomes" id="UP000625283"/>
    </source>
</evidence>
<dbReference type="Pfam" id="PF02016">
    <property type="entry name" value="Peptidase_S66"/>
    <property type="match status" value="1"/>
</dbReference>
<keyword evidence="2" id="KW-0121">Carboxypeptidase</keyword>
<keyword evidence="4" id="KW-0378">Hydrolase</keyword>
<dbReference type="Pfam" id="PF17676">
    <property type="entry name" value="Peptidase_S66C"/>
    <property type="match status" value="1"/>
</dbReference>
<dbReference type="InterPro" id="IPR027461">
    <property type="entry name" value="Carboxypeptidase_A_C_sf"/>
</dbReference>
<dbReference type="PANTHER" id="PTHR30237">
    <property type="entry name" value="MURAMOYLTETRAPEPTIDE CARBOXYPEPTIDASE"/>
    <property type="match status" value="1"/>
</dbReference>
<comment type="similarity">
    <text evidence="1">Belongs to the peptidase S66 family.</text>
</comment>
<dbReference type="Proteomes" id="UP000625283">
    <property type="component" value="Unassembled WGS sequence"/>
</dbReference>
<keyword evidence="3" id="KW-0645">Protease</keyword>
<dbReference type="InterPro" id="IPR003507">
    <property type="entry name" value="S66_fam"/>
</dbReference>
<evidence type="ECO:0000256" key="2">
    <source>
        <dbReference type="ARBA" id="ARBA00022645"/>
    </source>
</evidence>
<evidence type="ECO:0000256" key="3">
    <source>
        <dbReference type="ARBA" id="ARBA00022670"/>
    </source>
</evidence>
<comment type="caution">
    <text evidence="8">The sequence shown here is derived from an EMBL/GenBank/DDBJ whole genome shotgun (WGS) entry which is preliminary data.</text>
</comment>
<keyword evidence="9" id="KW-1185">Reference proteome</keyword>
<dbReference type="EMBL" id="JAERTY010000011">
    <property type="protein sequence ID" value="MBL1410899.1"/>
    <property type="molecule type" value="Genomic_DNA"/>
</dbReference>
<dbReference type="InterPro" id="IPR029062">
    <property type="entry name" value="Class_I_gatase-like"/>
</dbReference>
<dbReference type="PIRSF" id="PIRSF028757">
    <property type="entry name" value="LD-carboxypeptidase"/>
    <property type="match status" value="1"/>
</dbReference>
<evidence type="ECO:0000313" key="8">
    <source>
        <dbReference type="EMBL" id="MBL1410899.1"/>
    </source>
</evidence>
<evidence type="ECO:0000259" key="7">
    <source>
        <dbReference type="Pfam" id="PF17676"/>
    </source>
</evidence>
<dbReference type="SUPFAM" id="SSF52317">
    <property type="entry name" value="Class I glutamine amidotransferase-like"/>
    <property type="match status" value="1"/>
</dbReference>
<evidence type="ECO:0000256" key="5">
    <source>
        <dbReference type="ARBA" id="ARBA00022825"/>
    </source>
</evidence>
<organism evidence="8 9">
    <name type="scientific">Sphingobacterium faecale</name>
    <dbReference type="NCBI Taxonomy" id="2803775"/>
    <lineage>
        <taxon>Bacteria</taxon>
        <taxon>Pseudomonadati</taxon>
        <taxon>Bacteroidota</taxon>
        <taxon>Sphingobacteriia</taxon>
        <taxon>Sphingobacteriales</taxon>
        <taxon>Sphingobacteriaceae</taxon>
        <taxon>Sphingobacterium</taxon>
    </lineage>
</organism>
<proteinExistence type="inferred from homology"/>
<dbReference type="PANTHER" id="PTHR30237:SF2">
    <property type="entry name" value="MUREIN TETRAPEPTIDE CARBOXYPEPTIDASE"/>
    <property type="match status" value="1"/>
</dbReference>
<dbReference type="Gene3D" id="3.40.50.10740">
    <property type="entry name" value="Class I glutamine amidotransferase-like"/>
    <property type="match status" value="1"/>
</dbReference>
<feature type="domain" description="LD-carboxypeptidase C-terminal" evidence="7">
    <location>
        <begin position="171"/>
        <end position="287"/>
    </location>
</feature>
<dbReference type="SUPFAM" id="SSF141986">
    <property type="entry name" value="LD-carboxypeptidase A C-terminal domain-like"/>
    <property type="match status" value="1"/>
</dbReference>
<reference evidence="8 9" key="1">
    <citation type="submission" date="2021-01" db="EMBL/GenBank/DDBJ databases">
        <title>C459-1 draft genome sequence.</title>
        <authorList>
            <person name="Zhang X.-F."/>
        </authorList>
    </citation>
    <scope>NUCLEOTIDE SEQUENCE [LARGE SCALE GENOMIC DNA]</scope>
    <source>
        <strain evidence="9">C459-1</strain>
    </source>
</reference>
<evidence type="ECO:0000259" key="6">
    <source>
        <dbReference type="Pfam" id="PF02016"/>
    </source>
</evidence>
<name>A0ABS1R854_9SPHI</name>